<evidence type="ECO:0000313" key="3">
    <source>
        <dbReference type="EMBL" id="TWT30874.1"/>
    </source>
</evidence>
<gene>
    <name evidence="3" type="ORF">Enr8_44000</name>
</gene>
<dbReference type="InterPro" id="IPR017592">
    <property type="entry name" value="Pilus_assmbl_Flp-typ_CpaB"/>
</dbReference>
<protein>
    <submittedName>
        <fullName evidence="3">SAF domain protein</fullName>
    </submittedName>
</protein>
<dbReference type="SMART" id="SM00858">
    <property type="entry name" value="SAF"/>
    <property type="match status" value="1"/>
</dbReference>
<reference evidence="3 4" key="1">
    <citation type="submission" date="2019-02" db="EMBL/GenBank/DDBJ databases">
        <title>Deep-cultivation of Planctomycetes and their phenomic and genomic characterization uncovers novel biology.</title>
        <authorList>
            <person name="Wiegand S."/>
            <person name="Jogler M."/>
            <person name="Boedeker C."/>
            <person name="Pinto D."/>
            <person name="Vollmers J."/>
            <person name="Rivas-Marin E."/>
            <person name="Kohn T."/>
            <person name="Peeters S.H."/>
            <person name="Heuer A."/>
            <person name="Rast P."/>
            <person name="Oberbeckmann S."/>
            <person name="Bunk B."/>
            <person name="Jeske O."/>
            <person name="Meyerdierks A."/>
            <person name="Storesund J.E."/>
            <person name="Kallscheuer N."/>
            <person name="Luecker S."/>
            <person name="Lage O.M."/>
            <person name="Pohl T."/>
            <person name="Merkel B.J."/>
            <person name="Hornburger P."/>
            <person name="Mueller R.-W."/>
            <person name="Bruemmer F."/>
            <person name="Labrenz M."/>
            <person name="Spormann A.M."/>
            <person name="Op Den Camp H."/>
            <person name="Overmann J."/>
            <person name="Amann R."/>
            <person name="Jetten M.S.M."/>
            <person name="Mascher T."/>
            <person name="Medema M.H."/>
            <person name="Devos D.P."/>
            <person name="Kaster A.-K."/>
            <person name="Ovreas L."/>
            <person name="Rohde M."/>
            <person name="Galperin M.Y."/>
            <person name="Jogler C."/>
        </authorList>
    </citation>
    <scope>NUCLEOTIDE SEQUENCE [LARGE SCALE GENOMIC DNA]</scope>
    <source>
        <strain evidence="3 4">Enr8</strain>
    </source>
</reference>
<feature type="region of interest" description="Disordered" evidence="1">
    <location>
        <begin position="343"/>
        <end position="386"/>
    </location>
</feature>
<keyword evidence="4" id="KW-1185">Reference proteome</keyword>
<evidence type="ECO:0000259" key="2">
    <source>
        <dbReference type="SMART" id="SM00858"/>
    </source>
</evidence>
<dbReference type="Pfam" id="PF16976">
    <property type="entry name" value="RcpC"/>
    <property type="match status" value="1"/>
</dbReference>
<feature type="region of interest" description="Disordered" evidence="1">
    <location>
        <begin position="241"/>
        <end position="269"/>
    </location>
</feature>
<accession>A0A5C5UWW9</accession>
<sequence length="386" mass="40931">MRPKSLILIVFALGCGLVASIGISQVLESKSQQAAAPQIEMENIFVAIEDIDINEPLTPELIKLEPWPKDKVPEGAVTNLEELENRRPRVRLYAGEPILERKLFGSNEDKGASKMIPSGYRVHSVRVTAESSASGLILPGDRVDVLVYLRSSGAINKTLTRTILENVRVFAVNEQTHRETDSEGNTINAKTVSLLVKPSQVEILMLASQLGQLSLSLRPPNEQVTDADETDDATVEELLGIDEDADPKKTERKPIAKKESDSGGGFLGFLQNYGGSKPLEVPVAETGPQWTMDLLDPNGVRRFEFGEEGKLPTEVAPGAASAPSPAPVSVPMQGLGAPAMPLGPGFAPNGAGAAGGLGLPSGMTGSGDLRMDDASPDDAAPQGLDD</sequence>
<name>A0A5C5UWW9_9BACT</name>
<feature type="domain" description="SAF" evidence="2">
    <location>
        <begin position="42"/>
        <end position="104"/>
    </location>
</feature>
<dbReference type="InterPro" id="IPR013974">
    <property type="entry name" value="SAF"/>
</dbReference>
<dbReference type="NCBIfam" id="TIGR03177">
    <property type="entry name" value="pilus_cpaB"/>
    <property type="match status" value="1"/>
</dbReference>
<dbReference type="Pfam" id="PF08666">
    <property type="entry name" value="SAF"/>
    <property type="match status" value="1"/>
</dbReference>
<evidence type="ECO:0000256" key="1">
    <source>
        <dbReference type="SAM" id="MobiDB-lite"/>
    </source>
</evidence>
<dbReference type="OrthoDB" id="281109at2"/>
<dbReference type="Proteomes" id="UP000318878">
    <property type="component" value="Unassembled WGS sequence"/>
</dbReference>
<feature type="compositionally biased region" description="Basic and acidic residues" evidence="1">
    <location>
        <begin position="246"/>
        <end position="261"/>
    </location>
</feature>
<evidence type="ECO:0000313" key="4">
    <source>
        <dbReference type="Proteomes" id="UP000318878"/>
    </source>
</evidence>
<dbReference type="PROSITE" id="PS51257">
    <property type="entry name" value="PROKAR_LIPOPROTEIN"/>
    <property type="match status" value="1"/>
</dbReference>
<dbReference type="CDD" id="cd11614">
    <property type="entry name" value="SAF_CpaB_FlgA_like"/>
    <property type="match status" value="1"/>
</dbReference>
<organism evidence="3 4">
    <name type="scientific">Blastopirellula retiformator</name>
    <dbReference type="NCBI Taxonomy" id="2527970"/>
    <lineage>
        <taxon>Bacteria</taxon>
        <taxon>Pseudomonadati</taxon>
        <taxon>Planctomycetota</taxon>
        <taxon>Planctomycetia</taxon>
        <taxon>Pirellulales</taxon>
        <taxon>Pirellulaceae</taxon>
        <taxon>Blastopirellula</taxon>
    </lineage>
</organism>
<comment type="caution">
    <text evidence="3">The sequence shown here is derived from an EMBL/GenBank/DDBJ whole genome shotgun (WGS) entry which is preliminary data.</text>
</comment>
<proteinExistence type="predicted"/>
<dbReference type="EMBL" id="SJPF01000005">
    <property type="protein sequence ID" value="TWT30874.1"/>
    <property type="molecule type" value="Genomic_DNA"/>
</dbReference>
<dbReference type="RefSeq" id="WP_146435684.1">
    <property type="nucleotide sequence ID" value="NZ_SJPF01000005.1"/>
</dbReference>
<dbReference type="InterPro" id="IPR031571">
    <property type="entry name" value="RcpC_dom"/>
</dbReference>
<dbReference type="AlphaFoldDB" id="A0A5C5UWW9"/>